<dbReference type="OrthoDB" id="5946976at2759"/>
<dbReference type="AlphaFoldDB" id="A0A7H8QIV7"/>
<feature type="domain" description="Peptidase S12 Pab87-related C-terminal" evidence="3">
    <location>
        <begin position="392"/>
        <end position="492"/>
    </location>
</feature>
<evidence type="ECO:0000259" key="2">
    <source>
        <dbReference type="Pfam" id="PF00144"/>
    </source>
</evidence>
<dbReference type="KEGG" id="trg:TRUGW13939_00940"/>
<gene>
    <name evidence="4" type="ORF">TRUGW13939_00940</name>
</gene>
<comment type="similarity">
    <text evidence="1">Belongs to the peptidase S12 family.</text>
</comment>
<keyword evidence="5" id="KW-1185">Reference proteome</keyword>
<reference evidence="5" key="1">
    <citation type="submission" date="2020-06" db="EMBL/GenBank/DDBJ databases">
        <title>A chromosome-scale genome assembly of Talaromyces rugulosus W13939.</title>
        <authorList>
            <person name="Wang B."/>
            <person name="Guo L."/>
            <person name="Ye K."/>
            <person name="Wang L."/>
        </authorList>
    </citation>
    <scope>NUCLEOTIDE SEQUENCE [LARGE SCALE GENOMIC DNA]</scope>
    <source>
        <strain evidence="5">W13939</strain>
    </source>
</reference>
<organism evidence="4 5">
    <name type="scientific">Talaromyces rugulosus</name>
    <name type="common">Penicillium rugulosum</name>
    <dbReference type="NCBI Taxonomy" id="121627"/>
    <lineage>
        <taxon>Eukaryota</taxon>
        <taxon>Fungi</taxon>
        <taxon>Dikarya</taxon>
        <taxon>Ascomycota</taxon>
        <taxon>Pezizomycotina</taxon>
        <taxon>Eurotiomycetes</taxon>
        <taxon>Eurotiomycetidae</taxon>
        <taxon>Eurotiales</taxon>
        <taxon>Trichocomaceae</taxon>
        <taxon>Talaromyces</taxon>
        <taxon>Talaromyces sect. Islandici</taxon>
    </lineage>
</organism>
<dbReference type="InterPro" id="IPR050491">
    <property type="entry name" value="AmpC-like"/>
</dbReference>
<dbReference type="EMBL" id="CP055898">
    <property type="protein sequence ID" value="QKX53860.1"/>
    <property type="molecule type" value="Genomic_DNA"/>
</dbReference>
<evidence type="ECO:0000256" key="1">
    <source>
        <dbReference type="ARBA" id="ARBA00038215"/>
    </source>
</evidence>
<dbReference type="InterPro" id="IPR012338">
    <property type="entry name" value="Beta-lactam/transpept-like"/>
</dbReference>
<protein>
    <recommendedName>
        <fullName evidence="6">Beta-lactamase-related domain-containing protein</fullName>
    </recommendedName>
</protein>
<evidence type="ECO:0000313" key="5">
    <source>
        <dbReference type="Proteomes" id="UP000509510"/>
    </source>
</evidence>
<proteinExistence type="inferred from homology"/>
<evidence type="ECO:0000259" key="3">
    <source>
        <dbReference type="Pfam" id="PF11954"/>
    </source>
</evidence>
<name>A0A7H8QIV7_TALRU</name>
<dbReference type="Proteomes" id="UP000509510">
    <property type="component" value="Chromosome I"/>
</dbReference>
<evidence type="ECO:0000313" key="4">
    <source>
        <dbReference type="EMBL" id="QKX53860.1"/>
    </source>
</evidence>
<sequence length="501" mass="56777">MRGNQLDERFEKLVQETLDRWHVPGVSVAVVDGDNTWAKGYGVASFPSTPVTPSTLFYAGSTTKAFTSAIMATLVEDNDNFPQVQWDTPVSQLIRDDFVLENEYATNHTTIEDTLSHRTGLPRHDTAYGDRLGPDVAVRTIVRQLRHLPLTAEPRTKYQYCNLMFVVASHVIQTLTGEWLGDILARRIWKPLGMTATFFNRDHALAAKEDLARGYYYSPDEGYKEVDWMPLHEIAGAGSVITNVLDYAKWARALLNQTEPLSKAVYKAIWEPRTLVPQEVPFTGPQSYALGWRIGVYQGVQFYEHSGGMNAFGAELILIPELKYSVIILANTAATSNFVAQTLAFHLIDERLDVPVEKRFDWNQHNLNGLKKEKAKVDNALQRCYPTLPSPVLPNTVPLHKYTGTYWHPGYQKLTVYLDKTTGVLRADRSDTTWPEYMSFEHVSSDYFLIKAEHQGDYGAFFPEVYPAEFRVGVDGKPYALGVGWEKEMDGKIWLERVDSH</sequence>
<dbReference type="PANTHER" id="PTHR46825">
    <property type="entry name" value="D-ALANYL-D-ALANINE-CARBOXYPEPTIDASE/ENDOPEPTIDASE AMPH"/>
    <property type="match status" value="1"/>
</dbReference>
<evidence type="ECO:0008006" key="6">
    <source>
        <dbReference type="Google" id="ProtNLM"/>
    </source>
</evidence>
<dbReference type="RefSeq" id="XP_035340039.1">
    <property type="nucleotide sequence ID" value="XM_035484146.1"/>
</dbReference>
<dbReference type="Pfam" id="PF00144">
    <property type="entry name" value="Beta-lactamase"/>
    <property type="match status" value="1"/>
</dbReference>
<feature type="domain" description="Beta-lactamase-related" evidence="2">
    <location>
        <begin position="10"/>
        <end position="335"/>
    </location>
</feature>
<dbReference type="PANTHER" id="PTHR46825:SF15">
    <property type="entry name" value="BETA-LACTAMASE-RELATED DOMAIN-CONTAINING PROTEIN"/>
    <property type="match status" value="1"/>
</dbReference>
<dbReference type="InterPro" id="IPR001466">
    <property type="entry name" value="Beta-lactam-related"/>
</dbReference>
<dbReference type="SUPFAM" id="SSF56601">
    <property type="entry name" value="beta-lactamase/transpeptidase-like"/>
    <property type="match status" value="1"/>
</dbReference>
<accession>A0A7H8QIV7</accession>
<dbReference type="Gene3D" id="3.40.710.10">
    <property type="entry name" value="DD-peptidase/beta-lactamase superfamily"/>
    <property type="match status" value="1"/>
</dbReference>
<dbReference type="Pfam" id="PF11954">
    <property type="entry name" value="DUF3471"/>
    <property type="match status" value="1"/>
</dbReference>
<dbReference type="GeneID" id="55988453"/>
<dbReference type="InterPro" id="IPR021860">
    <property type="entry name" value="Peptidase_S12_Pab87-rel_C"/>
</dbReference>